<evidence type="ECO:0000256" key="1">
    <source>
        <dbReference type="SAM" id="MobiDB-lite"/>
    </source>
</evidence>
<feature type="compositionally biased region" description="Basic and acidic residues" evidence="1">
    <location>
        <begin position="42"/>
        <end position="62"/>
    </location>
</feature>
<organism evidence="2 3">
    <name type="scientific">Pelagomonas calceolata</name>
    <dbReference type="NCBI Taxonomy" id="35677"/>
    <lineage>
        <taxon>Eukaryota</taxon>
        <taxon>Sar</taxon>
        <taxon>Stramenopiles</taxon>
        <taxon>Ochrophyta</taxon>
        <taxon>Pelagophyceae</taxon>
        <taxon>Pelagomonadales</taxon>
        <taxon>Pelagomonadaceae</taxon>
        <taxon>Pelagomonas</taxon>
    </lineage>
</organism>
<name>A0A8J2SQW8_9STRA</name>
<dbReference type="AlphaFoldDB" id="A0A8J2SQW8"/>
<feature type="compositionally biased region" description="Basic and acidic residues" evidence="1">
    <location>
        <begin position="72"/>
        <end position="86"/>
    </location>
</feature>
<protein>
    <submittedName>
        <fullName evidence="2">Uncharacterized protein</fullName>
    </submittedName>
</protein>
<feature type="non-terminal residue" evidence="2">
    <location>
        <position position="1"/>
    </location>
</feature>
<dbReference type="Proteomes" id="UP000789595">
    <property type="component" value="Unassembled WGS sequence"/>
</dbReference>
<evidence type="ECO:0000313" key="3">
    <source>
        <dbReference type="Proteomes" id="UP000789595"/>
    </source>
</evidence>
<comment type="caution">
    <text evidence="2">The sequence shown here is derived from an EMBL/GenBank/DDBJ whole genome shotgun (WGS) entry which is preliminary data.</text>
</comment>
<keyword evidence="3" id="KW-1185">Reference proteome</keyword>
<accession>A0A8J2SQW8</accession>
<sequence>QRLDGPQGAGARRVGAGVARVGVRVVADELGAAAAVVQGRDLPAETRRRGRRDVRYGREARQRAGRHRHQGRREPDPLELERAADARRHRRRVEPRGVAAPLHDLVHRSERDLVRLEPAGVDHHVLDGLLRAHAGHDLKVGLVLRAAPRRAQRREDVARDAPRAIRERRVDGARRERHARRVVVGAQRRVAVPRRGREDAPLQGAVRRAVVAFYEQRRADAAPE</sequence>
<proteinExistence type="predicted"/>
<feature type="region of interest" description="Disordered" evidence="1">
    <location>
        <begin position="36"/>
        <end position="95"/>
    </location>
</feature>
<feature type="non-terminal residue" evidence="2">
    <location>
        <position position="224"/>
    </location>
</feature>
<gene>
    <name evidence="2" type="ORF">PECAL_3P09970</name>
</gene>
<dbReference type="EMBL" id="CAKKNE010000003">
    <property type="protein sequence ID" value="CAH0371074.1"/>
    <property type="molecule type" value="Genomic_DNA"/>
</dbReference>
<evidence type="ECO:0000313" key="2">
    <source>
        <dbReference type="EMBL" id="CAH0371074.1"/>
    </source>
</evidence>
<reference evidence="2" key="1">
    <citation type="submission" date="2021-11" db="EMBL/GenBank/DDBJ databases">
        <authorList>
            <consortium name="Genoscope - CEA"/>
            <person name="William W."/>
        </authorList>
    </citation>
    <scope>NUCLEOTIDE SEQUENCE</scope>
</reference>